<dbReference type="Proteomes" id="UP001267290">
    <property type="component" value="Unassembled WGS sequence"/>
</dbReference>
<comment type="subcellular location">
    <subcellularLocation>
        <location evidence="1">Secreted</location>
    </subcellularLocation>
</comment>
<evidence type="ECO:0000256" key="1">
    <source>
        <dbReference type="ARBA" id="ARBA00004613"/>
    </source>
</evidence>
<dbReference type="InterPro" id="IPR014755">
    <property type="entry name" value="Cu-Rt/internalin_Ig-like"/>
</dbReference>
<keyword evidence="2" id="KW-0964">Secreted</keyword>
<dbReference type="SUPFAM" id="SSF49265">
    <property type="entry name" value="Fibronectin type III"/>
    <property type="match status" value="2"/>
</dbReference>
<dbReference type="RefSeq" id="WP_310499411.1">
    <property type="nucleotide sequence ID" value="NZ_JAVDSB010000004.1"/>
</dbReference>
<dbReference type="CDD" id="cd00063">
    <property type="entry name" value="FN3"/>
    <property type="match status" value="2"/>
</dbReference>
<dbReference type="PANTHER" id="PTHR13817">
    <property type="entry name" value="TITIN"/>
    <property type="match status" value="1"/>
</dbReference>
<dbReference type="SMART" id="SM00060">
    <property type="entry name" value="FN3"/>
    <property type="match status" value="3"/>
</dbReference>
<dbReference type="InterPro" id="IPR003961">
    <property type="entry name" value="FN3_dom"/>
</dbReference>
<dbReference type="Gene3D" id="2.60.40.1220">
    <property type="match status" value="1"/>
</dbReference>
<evidence type="ECO:0000259" key="5">
    <source>
        <dbReference type="PROSITE" id="PS50853"/>
    </source>
</evidence>
<dbReference type="Gene3D" id="2.160.20.10">
    <property type="entry name" value="Single-stranded right-handed beta-helix, Pectin lyase-like"/>
    <property type="match status" value="1"/>
</dbReference>
<dbReference type="NCBIfam" id="NF047446">
    <property type="entry name" value="barrel_OmpL47"/>
    <property type="match status" value="1"/>
</dbReference>
<organism evidence="6 7">
    <name type="scientific">Paenibacillus qinlingensis</name>
    <dbReference type="NCBI Taxonomy" id="1837343"/>
    <lineage>
        <taxon>Bacteria</taxon>
        <taxon>Bacillati</taxon>
        <taxon>Bacillota</taxon>
        <taxon>Bacilli</taxon>
        <taxon>Bacillales</taxon>
        <taxon>Paenibacillaceae</taxon>
        <taxon>Paenibacillus</taxon>
    </lineage>
</organism>
<dbReference type="NCBIfam" id="NF033679">
    <property type="entry name" value="DNRLRE_dom"/>
    <property type="match status" value="1"/>
</dbReference>
<dbReference type="Pfam" id="PF00041">
    <property type="entry name" value="fn3"/>
    <property type="match status" value="1"/>
</dbReference>
<accession>A0ABU1NWP1</accession>
<proteinExistence type="predicted"/>
<comment type="caution">
    <text evidence="6">The sequence shown here is derived from an EMBL/GenBank/DDBJ whole genome shotgun (WGS) entry which is preliminary data.</text>
</comment>
<evidence type="ECO:0000256" key="3">
    <source>
        <dbReference type="ARBA" id="ARBA00022729"/>
    </source>
</evidence>
<reference evidence="6 7" key="1">
    <citation type="submission" date="2023-07" db="EMBL/GenBank/DDBJ databases">
        <title>Sorghum-associated microbial communities from plants grown in Nebraska, USA.</title>
        <authorList>
            <person name="Schachtman D."/>
        </authorList>
    </citation>
    <scope>NUCLEOTIDE SEQUENCE [LARGE SCALE GENOMIC DNA]</scope>
    <source>
        <strain evidence="6 7">CC258</strain>
    </source>
</reference>
<dbReference type="SMART" id="SM00710">
    <property type="entry name" value="PbH1"/>
    <property type="match status" value="5"/>
</dbReference>
<keyword evidence="7" id="KW-1185">Reference proteome</keyword>
<dbReference type="CDD" id="cd14251">
    <property type="entry name" value="PL-6"/>
    <property type="match status" value="1"/>
</dbReference>
<name>A0ABU1NWP1_9BACL</name>
<dbReference type="InterPro" id="IPR050964">
    <property type="entry name" value="Striated_Muscle_Regulatory"/>
</dbReference>
<dbReference type="InterPro" id="IPR039513">
    <property type="entry name" value="PL-6"/>
</dbReference>
<dbReference type="InterPro" id="IPR032812">
    <property type="entry name" value="SbsA_Ig"/>
</dbReference>
<dbReference type="Pfam" id="PF13205">
    <property type="entry name" value="Big_5"/>
    <property type="match status" value="2"/>
</dbReference>
<dbReference type="PROSITE" id="PS50853">
    <property type="entry name" value="FN3"/>
    <property type="match status" value="2"/>
</dbReference>
<feature type="domain" description="Fibronectin type-III" evidence="5">
    <location>
        <begin position="1262"/>
        <end position="1352"/>
    </location>
</feature>
<sequence>MFKRCAVLLLAIVLFIAAVPIDFSKQFTAYADSETVQIKIPVSEDSYVNGGTTDSNTNYGSMPEMKVRYDSNLTYNRRAFIKFNLGAASIPGDIVKAELYVYANRDQTPSGQHNRYIYSVSSEDWSENTITYSNAPSISPIPGAYFSNTNPNTSYSWKNIDITSHIQQKKTLGAQNVSLAITGTAANSGTTAEKDIRTVSIRTKENGSNSAYLLITSTLTPSVIAPERTAQIPADGAVNVPLNTEIKSTFQTDIVQGSSFSGIKLTKGGAPVSVTVSTYKNELTVKPSATLSHGSTYQLTIPAGAVNSTNGTPLAETLVSTFSTVLNQPYVTNTMPKADALNVSLNTAIQISFNEPVYQQVYGTVELVKYGTNTPVASAISMNGQQLVVTPSVPLEYGTKYQLNVTADAIKSLYGLNLAQPTNLVFKTIGTPLSGTLQVESITELTETVARALPGAEIILANGTYSGFQAVLNANGTEANPIIIRSETPGGARFTGASGFQLSGSYLVFRDFFFDKVVYNPGHSIRIVAGNHIRITGNYFYQCGDTNSPFIHIIRIDSGSQYNRVDHNTMEDSRGQGIGVKISSGADQLNLYNTIDHNFFRNIRFVGDWFNDPATGLPMENGIEAVQIGQGSNSVRSYTTVEYNLFENVMGDKAEIISNKSSNNTIRYNTFLNSWSGPTNRLGNSSVFTGNFFFNGKDGIRNYGGDQIISNNYFFNVKNTPISVPSGSDDHDLATNTKIVNNTLIYSGDTSSIQVSGGTRGAEDTLIANNLVATNRTIAINNSPISTEMKTNAVYAWGNGTVGSNVPSVLREDVGLERNGLLYRPAAGSKVVDYGTLYPSLPLSEDMDGQKRVGNPDAGADEMTEGGIIHRPLSIMDVGPEDKWWVPANYYALGMILWNGVPVYGFRGDQVDYAVTLPGGTTSPPTVEALLWEGSRATLQITQPTSVTGKGIVKVLDLNGNVMKTRDLNGHMVDAVFTIQFSANSDQTQPITSLQTSAAPEDGWYPSGVTVSFSATDAESGVSRVEYRLDNSPTWSTYNEAVVIPNGIHLLEYRGIDKAGNVEDTRSQTFQVGTITDINPPVGQLGTIGNSSVQLSWSPVAGSVSYAVYASTSSGSRGSILDTFNSAVYSYQATGLTNGVTYYFTIAAVLPYGDVLYSNSLDAMPMTVPGAPTHVSASYHNGGASVTFSAPDTDGGSSIIGYEVTVSPGGATALGVSSPIEITGLSNGSTYTFTVKAKNAVGLGAASAASNSVTLLSNSSGKKLPMAKVRTVGNSSVQLSWNPVVGSVSYVVYASTSSGSLGSVLSTVDSAVYSYEATELTNGVTYYFTIAAVLPSGEVLYSHSLKSKMPEKGGKK</sequence>
<dbReference type="Pfam" id="PF24517">
    <property type="entry name" value="CBM96"/>
    <property type="match status" value="1"/>
</dbReference>
<dbReference type="Pfam" id="PF14592">
    <property type="entry name" value="Chondroitinas_B"/>
    <property type="match status" value="1"/>
</dbReference>
<gene>
    <name evidence="6" type="ORF">J2736_003044</name>
</gene>
<dbReference type="InterPro" id="IPR006626">
    <property type="entry name" value="PbH1"/>
</dbReference>
<dbReference type="InterPro" id="IPR011050">
    <property type="entry name" value="Pectin_lyase_fold/virulence"/>
</dbReference>
<dbReference type="InterPro" id="IPR036116">
    <property type="entry name" value="FN3_sf"/>
</dbReference>
<evidence type="ECO:0000313" key="7">
    <source>
        <dbReference type="Proteomes" id="UP001267290"/>
    </source>
</evidence>
<keyword evidence="4" id="KW-0677">Repeat</keyword>
<dbReference type="Gene3D" id="2.60.40.10">
    <property type="entry name" value="Immunoglobulins"/>
    <property type="match status" value="3"/>
</dbReference>
<dbReference type="InterPro" id="IPR012334">
    <property type="entry name" value="Pectin_lyas_fold"/>
</dbReference>
<dbReference type="InterPro" id="IPR055372">
    <property type="entry name" value="CBM96"/>
</dbReference>
<dbReference type="InterPro" id="IPR013783">
    <property type="entry name" value="Ig-like_fold"/>
</dbReference>
<evidence type="ECO:0000256" key="2">
    <source>
        <dbReference type="ARBA" id="ARBA00022525"/>
    </source>
</evidence>
<protein>
    <submittedName>
        <fullName evidence="6">Methionine-rich copper-binding protein CopC</fullName>
    </submittedName>
</protein>
<dbReference type="PANTHER" id="PTHR13817:SF73">
    <property type="entry name" value="FIBRONECTIN TYPE-III DOMAIN-CONTAINING PROTEIN"/>
    <property type="match status" value="1"/>
</dbReference>
<keyword evidence="3" id="KW-0732">Signal</keyword>
<dbReference type="InterPro" id="IPR058094">
    <property type="entry name" value="Ig-like_OmpL47-like"/>
</dbReference>
<dbReference type="EMBL" id="JAVDSB010000004">
    <property type="protein sequence ID" value="MDR6551855.1"/>
    <property type="molecule type" value="Genomic_DNA"/>
</dbReference>
<evidence type="ECO:0000256" key="4">
    <source>
        <dbReference type="ARBA" id="ARBA00022737"/>
    </source>
</evidence>
<evidence type="ECO:0000313" key="6">
    <source>
        <dbReference type="EMBL" id="MDR6551855.1"/>
    </source>
</evidence>
<feature type="domain" description="Fibronectin type-III" evidence="5">
    <location>
        <begin position="1168"/>
        <end position="1258"/>
    </location>
</feature>
<dbReference type="SUPFAM" id="SSF51126">
    <property type="entry name" value="Pectin lyase-like"/>
    <property type="match status" value="1"/>
</dbReference>